<dbReference type="PANTHER" id="PTHR13864:SF15">
    <property type="entry name" value="T-CELL ACUTE LYMPHOCYTIC LEUKEMIA PROTEIN 1 HOMOLOG-RELATED"/>
    <property type="match status" value="1"/>
</dbReference>
<feature type="compositionally biased region" description="Basic and acidic residues" evidence="4">
    <location>
        <begin position="219"/>
        <end position="235"/>
    </location>
</feature>
<keyword evidence="6" id="KW-1185">Reference proteome</keyword>
<feature type="region of interest" description="Disordered" evidence="4">
    <location>
        <begin position="1"/>
        <end position="52"/>
    </location>
</feature>
<protein>
    <submittedName>
        <fullName evidence="7">Uncharacterized protein LOC106471036</fullName>
    </submittedName>
</protein>
<gene>
    <name evidence="7" type="primary">LOC106471036</name>
</gene>
<evidence type="ECO:0000256" key="1">
    <source>
        <dbReference type="ARBA" id="ARBA00023015"/>
    </source>
</evidence>
<feature type="compositionally biased region" description="Low complexity" evidence="4">
    <location>
        <begin position="271"/>
        <end position="290"/>
    </location>
</feature>
<organism evidence="6 7">
    <name type="scientific">Limulus polyphemus</name>
    <name type="common">Atlantic horseshoe crab</name>
    <dbReference type="NCBI Taxonomy" id="6850"/>
    <lineage>
        <taxon>Eukaryota</taxon>
        <taxon>Metazoa</taxon>
        <taxon>Ecdysozoa</taxon>
        <taxon>Arthropoda</taxon>
        <taxon>Chelicerata</taxon>
        <taxon>Merostomata</taxon>
        <taxon>Xiphosura</taxon>
        <taxon>Limulidae</taxon>
        <taxon>Limulus</taxon>
    </lineage>
</organism>
<dbReference type="PANTHER" id="PTHR13864">
    <property type="entry name" value="T-CELL ACUTE LYMPHOCYTIC LEUKEMIA/STEM CELL LEUKEMIA-RELATED"/>
    <property type="match status" value="1"/>
</dbReference>
<dbReference type="InterPro" id="IPR011598">
    <property type="entry name" value="bHLH_dom"/>
</dbReference>
<evidence type="ECO:0000256" key="4">
    <source>
        <dbReference type="SAM" id="MobiDB-lite"/>
    </source>
</evidence>
<dbReference type="InterPro" id="IPR036638">
    <property type="entry name" value="HLH_DNA-bd_sf"/>
</dbReference>
<evidence type="ECO:0000313" key="7">
    <source>
        <dbReference type="RefSeq" id="XP_013787075.1"/>
    </source>
</evidence>
<accession>A0ABM1BR64</accession>
<dbReference type="InterPro" id="IPR040238">
    <property type="entry name" value="TAL-like"/>
</dbReference>
<evidence type="ECO:0000256" key="3">
    <source>
        <dbReference type="ARBA" id="ARBA00023163"/>
    </source>
</evidence>
<dbReference type="Pfam" id="PF00010">
    <property type="entry name" value="HLH"/>
    <property type="match status" value="1"/>
</dbReference>
<evidence type="ECO:0000256" key="2">
    <source>
        <dbReference type="ARBA" id="ARBA00023125"/>
    </source>
</evidence>
<sequence>MEGDTDRFTQHIENSRLTSPRLDDSESENERPSDSTSPCSLFSSSGDDHQEAETDDVFYSHVTSSCDTTPAWVWVSPLSVPSKPHFSLSSTVTGSILPVDVSTSQQVALEFVPRRVLRRRFSSEEELPTNEGGNSRKLNRRTFTNNRERWRQQNVNGAFADLRRLVPTHPPDKKLSKNEILRLAIRYIRILSDVLEYQEQKLQSETKTNQMAQAPTSSDHVESYRNTDHSAEYETKSTSSGYLQFSSVKSEEIITRKNCSENKLEVKDRSSVSSPASSLSSPPSSNDEIN</sequence>
<dbReference type="SUPFAM" id="SSF47459">
    <property type="entry name" value="HLH, helix-loop-helix DNA-binding domain"/>
    <property type="match status" value="1"/>
</dbReference>
<feature type="compositionally biased region" description="Polar residues" evidence="4">
    <location>
        <begin position="34"/>
        <end position="45"/>
    </location>
</feature>
<dbReference type="SMART" id="SM00353">
    <property type="entry name" value="HLH"/>
    <property type="match status" value="1"/>
</dbReference>
<feature type="compositionally biased region" description="Polar residues" evidence="4">
    <location>
        <begin position="205"/>
        <end position="218"/>
    </location>
</feature>
<dbReference type="RefSeq" id="XP_013787075.1">
    <property type="nucleotide sequence ID" value="XM_013931621.2"/>
</dbReference>
<evidence type="ECO:0000259" key="5">
    <source>
        <dbReference type="PROSITE" id="PS50888"/>
    </source>
</evidence>
<feature type="domain" description="BHLH" evidence="5">
    <location>
        <begin position="139"/>
        <end position="191"/>
    </location>
</feature>
<keyword evidence="1" id="KW-0805">Transcription regulation</keyword>
<dbReference type="PROSITE" id="PS50888">
    <property type="entry name" value="BHLH"/>
    <property type="match status" value="1"/>
</dbReference>
<dbReference type="Proteomes" id="UP000694941">
    <property type="component" value="Unplaced"/>
</dbReference>
<proteinExistence type="predicted"/>
<name>A0ABM1BR64_LIMPO</name>
<dbReference type="Gene3D" id="4.10.280.10">
    <property type="entry name" value="Helix-loop-helix DNA-binding domain"/>
    <property type="match status" value="1"/>
</dbReference>
<reference evidence="7" key="1">
    <citation type="submission" date="2025-08" db="UniProtKB">
        <authorList>
            <consortium name="RefSeq"/>
        </authorList>
    </citation>
    <scope>IDENTIFICATION</scope>
    <source>
        <tissue evidence="7">Muscle</tissue>
    </source>
</reference>
<dbReference type="GeneID" id="106471036"/>
<dbReference type="CDD" id="cd19708">
    <property type="entry name" value="bHLH_TS_dHLH3B_like"/>
    <property type="match status" value="1"/>
</dbReference>
<feature type="compositionally biased region" description="Basic and acidic residues" evidence="4">
    <location>
        <begin position="21"/>
        <end position="33"/>
    </location>
</feature>
<feature type="region of interest" description="Disordered" evidence="4">
    <location>
        <begin position="256"/>
        <end position="290"/>
    </location>
</feature>
<keyword evidence="3" id="KW-0804">Transcription</keyword>
<feature type="compositionally biased region" description="Basic and acidic residues" evidence="4">
    <location>
        <begin position="256"/>
        <end position="270"/>
    </location>
</feature>
<feature type="region of interest" description="Disordered" evidence="4">
    <location>
        <begin position="204"/>
        <end position="241"/>
    </location>
</feature>
<evidence type="ECO:0000313" key="6">
    <source>
        <dbReference type="Proteomes" id="UP000694941"/>
    </source>
</evidence>
<feature type="compositionally biased region" description="Basic and acidic residues" evidence="4">
    <location>
        <begin position="1"/>
        <end position="14"/>
    </location>
</feature>
<keyword evidence="2" id="KW-0238">DNA-binding</keyword>